<keyword evidence="1" id="KW-0695">RNA-directed DNA polymerase</keyword>
<dbReference type="InterPro" id="IPR036691">
    <property type="entry name" value="Endo/exonu/phosph_ase_sf"/>
</dbReference>
<name>A0A170V864_TRIIF</name>
<feature type="non-terminal residue" evidence="1">
    <location>
        <position position="132"/>
    </location>
</feature>
<feature type="non-terminal residue" evidence="1">
    <location>
        <position position="1"/>
    </location>
</feature>
<evidence type="ECO:0000313" key="1">
    <source>
        <dbReference type="EMBL" id="JAR96428.1"/>
    </source>
</evidence>
<dbReference type="SUPFAM" id="SSF56219">
    <property type="entry name" value="DNase I-like"/>
    <property type="match status" value="1"/>
</dbReference>
<organism evidence="1">
    <name type="scientific">Triatoma infestans</name>
    <name type="common">Assassin bug</name>
    <dbReference type="NCBI Taxonomy" id="30076"/>
    <lineage>
        <taxon>Eukaryota</taxon>
        <taxon>Metazoa</taxon>
        <taxon>Ecdysozoa</taxon>
        <taxon>Arthropoda</taxon>
        <taxon>Hexapoda</taxon>
        <taxon>Insecta</taxon>
        <taxon>Pterygota</taxon>
        <taxon>Neoptera</taxon>
        <taxon>Paraneoptera</taxon>
        <taxon>Hemiptera</taxon>
        <taxon>Heteroptera</taxon>
        <taxon>Panheteroptera</taxon>
        <taxon>Cimicomorpha</taxon>
        <taxon>Reduviidae</taxon>
        <taxon>Triatominae</taxon>
        <taxon>Triatoma</taxon>
    </lineage>
</organism>
<dbReference type="GO" id="GO:0003964">
    <property type="term" value="F:RNA-directed DNA polymerase activity"/>
    <property type="evidence" value="ECO:0007669"/>
    <property type="project" value="UniProtKB-KW"/>
</dbReference>
<dbReference type="Gene3D" id="3.60.10.10">
    <property type="entry name" value="Endonuclease/exonuclease/phosphatase"/>
    <property type="match status" value="1"/>
</dbReference>
<proteinExistence type="predicted"/>
<dbReference type="AlphaFoldDB" id="A0A170V864"/>
<protein>
    <submittedName>
        <fullName evidence="1">Rna-directed dna polymerase from mobile element jockey-like protein</fullName>
    </submittedName>
</protein>
<reference evidence="1" key="1">
    <citation type="submission" date="2016-04" db="EMBL/GenBank/DDBJ databases">
        <authorList>
            <person name="Calderon-Fernandez G.M.Sr."/>
        </authorList>
    </citation>
    <scope>NUCLEOTIDE SEQUENCE</scope>
    <source>
        <strain evidence="1">Int1</strain>
        <tissue evidence="1">Integument</tissue>
    </source>
</reference>
<keyword evidence="1" id="KW-0808">Transferase</keyword>
<keyword evidence="1" id="KW-0548">Nucleotidyltransferase</keyword>
<reference evidence="1" key="2">
    <citation type="journal article" date="2017" name="J. Med. Entomol.">
        <title>Transcriptome Analysis of the Triatoma infestans (Hemiptera: Reduviidae) Integument.</title>
        <authorList>
            <person name="Calderon-Fernandez G.M."/>
            <person name="Moriconi D.E."/>
            <person name="Dulbecco A.B."/>
            <person name="Juarez M.P."/>
        </authorList>
    </citation>
    <scope>NUCLEOTIDE SEQUENCE</scope>
    <source>
        <strain evidence="1">Int1</strain>
        <tissue evidence="1">Integument</tissue>
    </source>
</reference>
<sequence>RYSMDVCESNKGLNLVNLMENYNLFLINGRSKSDKEGKFTFLGALGNSVIDLIWSNITGLSLIENMSVCDNIVISDHLPCSLLTVSPQLNSLNTRNMYIQPLSVTKLTWNNANKTSFLKKLPSFIIAKYELD</sequence>
<dbReference type="EMBL" id="GEMB01006937">
    <property type="protein sequence ID" value="JAR96428.1"/>
    <property type="molecule type" value="Transcribed_RNA"/>
</dbReference>
<accession>A0A170V864</accession>